<evidence type="ECO:0000313" key="13">
    <source>
        <dbReference type="EMBL" id="POM66335.1"/>
    </source>
</evidence>
<dbReference type="Gene3D" id="2.10.110.30">
    <property type="match status" value="1"/>
</dbReference>
<dbReference type="OrthoDB" id="26387at2759"/>
<dbReference type="EMBL" id="NCKW01009650">
    <property type="protein sequence ID" value="POM66335.1"/>
    <property type="molecule type" value="Genomic_DNA"/>
</dbReference>
<evidence type="ECO:0000259" key="12">
    <source>
        <dbReference type="PROSITE" id="PS51157"/>
    </source>
</evidence>
<feature type="compositionally biased region" description="Low complexity" evidence="11">
    <location>
        <begin position="914"/>
        <end position="924"/>
    </location>
</feature>
<keyword evidence="4 10" id="KW-0479">Metal-binding</keyword>
<keyword evidence="7 10" id="KW-0862">Zinc</keyword>
<dbReference type="GO" id="GO:0016567">
    <property type="term" value="P:protein ubiquitination"/>
    <property type="evidence" value="ECO:0007669"/>
    <property type="project" value="UniProtKB-UniRule"/>
</dbReference>
<dbReference type="PANTHER" id="PTHR21497">
    <property type="entry name" value="UBIQUITIN LIGASE E3 ALPHA-RELATED"/>
    <property type="match status" value="1"/>
</dbReference>
<feature type="region of interest" description="Disordered" evidence="11">
    <location>
        <begin position="1008"/>
        <end position="1047"/>
    </location>
</feature>
<comment type="catalytic activity">
    <reaction evidence="1 10">
        <text>S-ubiquitinyl-[E2 ubiquitin-conjugating enzyme]-L-cysteine + [acceptor protein]-L-lysine = [E2 ubiquitin-conjugating enzyme]-L-cysteine + N(6)-ubiquitinyl-[acceptor protein]-L-lysine.</text>
        <dbReference type="EC" id="2.3.2.27"/>
    </reaction>
</comment>
<comment type="pathway">
    <text evidence="2 10">Protein modification; protein ubiquitination.</text>
</comment>
<evidence type="ECO:0000256" key="5">
    <source>
        <dbReference type="ARBA" id="ARBA00022771"/>
    </source>
</evidence>
<protein>
    <recommendedName>
        <fullName evidence="10">E3 ubiquitin-protein ligase</fullName>
        <ecNumber evidence="10">2.3.2.27</ecNumber>
    </recommendedName>
</protein>
<evidence type="ECO:0000313" key="14">
    <source>
        <dbReference type="Proteomes" id="UP000237271"/>
    </source>
</evidence>
<evidence type="ECO:0000256" key="2">
    <source>
        <dbReference type="ARBA" id="ARBA00004906"/>
    </source>
</evidence>
<feature type="zinc finger region" description="UBR-type" evidence="9">
    <location>
        <begin position="365"/>
        <end position="436"/>
    </location>
</feature>
<dbReference type="UniPathway" id="UPA00143"/>
<proteinExistence type="inferred from homology"/>
<evidence type="ECO:0000256" key="10">
    <source>
        <dbReference type="RuleBase" id="RU366018"/>
    </source>
</evidence>
<evidence type="ECO:0000256" key="9">
    <source>
        <dbReference type="PROSITE-ProRule" id="PRU00508"/>
    </source>
</evidence>
<organism evidence="13 14">
    <name type="scientific">Phytophthora palmivora</name>
    <dbReference type="NCBI Taxonomy" id="4796"/>
    <lineage>
        <taxon>Eukaryota</taxon>
        <taxon>Sar</taxon>
        <taxon>Stramenopiles</taxon>
        <taxon>Oomycota</taxon>
        <taxon>Peronosporomycetes</taxon>
        <taxon>Peronosporales</taxon>
        <taxon>Peronosporaceae</taxon>
        <taxon>Phytophthora</taxon>
    </lineage>
</organism>
<dbReference type="GO" id="GO:0061630">
    <property type="term" value="F:ubiquitin protein ligase activity"/>
    <property type="evidence" value="ECO:0007669"/>
    <property type="project" value="UniProtKB-UniRule"/>
</dbReference>
<feature type="compositionally biased region" description="Basic and acidic residues" evidence="11">
    <location>
        <begin position="226"/>
        <end position="236"/>
    </location>
</feature>
<dbReference type="SUPFAM" id="SSF49899">
    <property type="entry name" value="Concanavalin A-like lectins/glucanases"/>
    <property type="match status" value="1"/>
</dbReference>
<dbReference type="GO" id="GO:0008270">
    <property type="term" value="F:zinc ion binding"/>
    <property type="evidence" value="ECO:0007669"/>
    <property type="project" value="UniProtKB-UniRule"/>
</dbReference>
<dbReference type="PANTHER" id="PTHR21497:SF24">
    <property type="entry name" value="E3 UBIQUITIN-PROTEIN LIGASE UBR1"/>
    <property type="match status" value="1"/>
</dbReference>
<keyword evidence="14" id="KW-1185">Reference proteome</keyword>
<sequence length="1277" mass="142814">MLTTSRDEGNFENEAGNTTDPFSIEIWFSLAELGDTFLGGILLGAQDLPFQETSDASGWPYVHQQLLSIDPMGNLWCSFLDRPTPVCVARELSPNHWYHVVVTYGGDAGSDCATFARNDLPEQLLTVYLNGEQRISDTGPLLTDWEKLRHVNVGSGCISGLAPAKPEPHFSGWFGFSGLVFDMRVWRRKELSSAQVQLLFRGSSDFVDDPSYSLRRDLLGEAMDQSSDKTPRERSSSTRAPKLQGPPFAELVRRSMSTLPVVSEPTTLRRFLQTQSIANICEDMMPSLLAKLRHVPTPGDANDVNSVPLESVSAFLDAILLAHADRLMVQDNRHHMATLQSEGQLPPVTRDAFFERFKPKSSTQTLCGYLFQRNDIVFNCKTCQSDETCVLCLKCFQNGNHEGHDVFFHRTSPGGVCDCGDSEAWAPEGFCVYHGQRDGDAATANSDHHADSLPDEIVQVADALFTAIVDFCVEMAKRSMHVFDAECVDEQGRQILNELRRELQERGYPMDDAQVMERQFHVRICNDDVHSDEDLIRSLSQKRIPKAEDLVRAIDSNGSEIVAKKLTLRDALTLMQALKSEGWHVCVVQDKFIHDEDVLLRVTQWVKAICSLSKQLHVLFCDKLFATNGQSKEPIQVMFLSDPYFRKDIVLELYELYLKLQGDKDPKLQFSIVFLKVYNRISARQEKQHLTRLEHILDEVADEQVKRSVMMAPLGDGAGDDDSLGDGAMEPTKYILKKEYFKEYDPSFYHLSRSSHEKAQFARQEALFKTWKVEDPPVPLVTQVPPPHVSLGSVRFLVLEKGLLGVLRLILEDASCLTDGNCEGTSCTPGVKRTNVMVVLRAIHLINLAVLVLKRGAGGATLPQQNDVVLSESKRRQTLALLRNGPDAFEESDTASRGKKRVKRQPMSNDDGDVQMSSDSDQGDMSEVKDLSIVALLVTLSKDMLAALNRVIHAYVEVKVWSGMKKHEELVAENGMSKSELKKLHQQRAIAAMMARQKAFAQSNAFAEMDDEDQDDDDSGGSGSSGKFGMDSDEPNHELPGHTIIYRPPPPPDCIICSQKEKDEPIMYIGHAQMSRVNAHALENLPGDVETAIADGYNRVEDNNIPSSSPFGITKYFESVRAQSRFNLEHSQTNIAFDAHFGEFLCPLCQALSSMLVPCLPICSPLTLADQQRDRDAMERVFQSKQDTSIILSWLADGLPSRLETLAPQDECMSDDDDEDERTHLQRQDDVRAMNQFAVSFLEVLLRFQPEMTHLATAMTALKKGFLSTGPQLTHLI</sequence>
<evidence type="ECO:0000256" key="4">
    <source>
        <dbReference type="ARBA" id="ARBA00022723"/>
    </source>
</evidence>
<dbReference type="InterPro" id="IPR003126">
    <property type="entry name" value="Znf_UBR"/>
</dbReference>
<feature type="compositionally biased region" description="Acidic residues" evidence="11">
    <location>
        <begin position="1008"/>
        <end position="1019"/>
    </location>
</feature>
<dbReference type="GO" id="GO:0000151">
    <property type="term" value="C:ubiquitin ligase complex"/>
    <property type="evidence" value="ECO:0007669"/>
    <property type="project" value="TreeGrafter"/>
</dbReference>
<dbReference type="Proteomes" id="UP000237271">
    <property type="component" value="Unassembled WGS sequence"/>
</dbReference>
<keyword evidence="5 10" id="KW-0863">Zinc-finger</keyword>
<accession>A0A2P4XLA2</accession>
<dbReference type="Gene3D" id="2.60.120.200">
    <property type="match status" value="1"/>
</dbReference>
<evidence type="ECO:0000256" key="11">
    <source>
        <dbReference type="SAM" id="MobiDB-lite"/>
    </source>
</evidence>
<comment type="similarity">
    <text evidence="8 10">Belongs to the E3 ubiquitin-protein ligase UBR1-like family.</text>
</comment>
<evidence type="ECO:0000256" key="6">
    <source>
        <dbReference type="ARBA" id="ARBA00022786"/>
    </source>
</evidence>
<keyword evidence="6 10" id="KW-0833">Ubl conjugation pathway</keyword>
<keyword evidence="3 10" id="KW-0808">Transferase</keyword>
<dbReference type="GO" id="GO:0071596">
    <property type="term" value="P:ubiquitin-dependent protein catabolic process via the N-end rule pathway"/>
    <property type="evidence" value="ECO:0007669"/>
    <property type="project" value="UniProtKB-UniRule"/>
</dbReference>
<reference evidence="13 14" key="1">
    <citation type="journal article" date="2017" name="Genome Biol. Evol.">
        <title>Phytophthora megakarya and P. palmivora, closely related causal agents of cacao black pod rot, underwent increases in genome sizes and gene numbers by different mechanisms.</title>
        <authorList>
            <person name="Ali S.S."/>
            <person name="Shao J."/>
            <person name="Lary D.J."/>
            <person name="Kronmiller B."/>
            <person name="Shen D."/>
            <person name="Strem M.D."/>
            <person name="Amoako-Attah I."/>
            <person name="Akrofi A.Y."/>
            <person name="Begoude B.A."/>
            <person name="Ten Hoopen G.M."/>
            <person name="Coulibaly K."/>
            <person name="Kebe B.I."/>
            <person name="Melnick R.L."/>
            <person name="Guiltinan M.J."/>
            <person name="Tyler B.M."/>
            <person name="Meinhardt L.W."/>
            <person name="Bailey B.A."/>
        </authorList>
    </citation>
    <scope>NUCLEOTIDE SEQUENCE [LARGE SCALE GENOMIC DNA]</scope>
    <source>
        <strain evidence="14">sbr112.9</strain>
    </source>
</reference>
<evidence type="ECO:0000256" key="3">
    <source>
        <dbReference type="ARBA" id="ARBA00022679"/>
    </source>
</evidence>
<dbReference type="GO" id="GO:0005737">
    <property type="term" value="C:cytoplasm"/>
    <property type="evidence" value="ECO:0007669"/>
    <property type="project" value="TreeGrafter"/>
</dbReference>
<dbReference type="InterPro" id="IPR039164">
    <property type="entry name" value="UBR1-like"/>
</dbReference>
<evidence type="ECO:0000256" key="1">
    <source>
        <dbReference type="ARBA" id="ARBA00000900"/>
    </source>
</evidence>
<dbReference type="PROSITE" id="PS51157">
    <property type="entry name" value="ZF_UBR"/>
    <property type="match status" value="1"/>
</dbReference>
<comment type="function">
    <text evidence="10">Ubiquitin ligase protein which is a component of the N-end rule pathway. Recognizes and binds to proteins bearing specific N-terminal residues that are destabilizing according to the N-end rule, leading to their ubiquitination and subsequent degradation.</text>
</comment>
<dbReference type="SMART" id="SM00396">
    <property type="entry name" value="ZnF_UBR1"/>
    <property type="match status" value="1"/>
</dbReference>
<comment type="caution">
    <text evidence="13">The sequence shown here is derived from an EMBL/GenBank/DDBJ whole genome shotgun (WGS) entry which is preliminary data.</text>
</comment>
<dbReference type="EC" id="2.3.2.27" evidence="10"/>
<evidence type="ECO:0000256" key="7">
    <source>
        <dbReference type="ARBA" id="ARBA00022833"/>
    </source>
</evidence>
<feature type="region of interest" description="Disordered" evidence="11">
    <location>
        <begin position="221"/>
        <end position="247"/>
    </location>
</feature>
<gene>
    <name evidence="13" type="ORF">PHPALM_17819</name>
</gene>
<dbReference type="InterPro" id="IPR013320">
    <property type="entry name" value="ConA-like_dom_sf"/>
</dbReference>
<dbReference type="AlphaFoldDB" id="A0A2P4XLA2"/>
<evidence type="ECO:0000256" key="8">
    <source>
        <dbReference type="ARBA" id="ARBA00046341"/>
    </source>
</evidence>
<dbReference type="Pfam" id="PF02207">
    <property type="entry name" value="zf-UBR"/>
    <property type="match status" value="1"/>
</dbReference>
<dbReference type="FunFam" id="2.10.110.30:FF:000002">
    <property type="entry name" value="Putative e3 ubiquitin-protein ligase ubr3"/>
    <property type="match status" value="1"/>
</dbReference>
<dbReference type="CDD" id="cd19673">
    <property type="entry name" value="UBR-box_UBR3"/>
    <property type="match status" value="1"/>
</dbReference>
<name>A0A2P4XLA2_9STRA</name>
<feature type="domain" description="UBR-type" evidence="12">
    <location>
        <begin position="365"/>
        <end position="436"/>
    </location>
</feature>
<feature type="region of interest" description="Disordered" evidence="11">
    <location>
        <begin position="888"/>
        <end position="924"/>
    </location>
</feature>